<dbReference type="InterPro" id="IPR003676">
    <property type="entry name" value="SAUR_fam"/>
</dbReference>
<dbReference type="PANTHER" id="PTHR31374">
    <property type="entry name" value="AUXIN-INDUCED PROTEIN-LIKE-RELATED"/>
    <property type="match status" value="1"/>
</dbReference>
<evidence type="ECO:0000256" key="1">
    <source>
        <dbReference type="ARBA" id="ARBA00006974"/>
    </source>
</evidence>
<dbReference type="GO" id="GO:0009733">
    <property type="term" value="P:response to auxin"/>
    <property type="evidence" value="ECO:0007669"/>
    <property type="project" value="InterPro"/>
</dbReference>
<evidence type="ECO:0000313" key="2">
    <source>
        <dbReference type="EMBL" id="KAK9723986.1"/>
    </source>
</evidence>
<sequence length="74" mass="8822">MAIYVGQNLRRFVIEISLLSHPLFVALLNMAQEEHYDFKPIRLWIPCDEAMFLHVVRCASSPIERRRFFRFGIL</sequence>
<comment type="caution">
    <text evidence="2">The sequence shown here is derived from an EMBL/GenBank/DDBJ whole genome shotgun (WGS) entry which is preliminary data.</text>
</comment>
<reference evidence="2" key="1">
    <citation type="submission" date="2024-03" db="EMBL/GenBank/DDBJ databases">
        <title>WGS assembly of Saponaria officinalis var. Norfolk2.</title>
        <authorList>
            <person name="Jenkins J."/>
            <person name="Shu S."/>
            <person name="Grimwood J."/>
            <person name="Barry K."/>
            <person name="Goodstein D."/>
            <person name="Schmutz J."/>
            <person name="Leebens-Mack J."/>
            <person name="Osbourn A."/>
        </authorList>
    </citation>
    <scope>NUCLEOTIDE SEQUENCE [LARGE SCALE GENOMIC DNA]</scope>
    <source>
        <strain evidence="2">JIC</strain>
    </source>
</reference>
<name>A0AAW1KU97_SAPOF</name>
<dbReference type="Proteomes" id="UP001443914">
    <property type="component" value="Unassembled WGS sequence"/>
</dbReference>
<gene>
    <name evidence="2" type="ORF">RND81_05G039200</name>
</gene>
<dbReference type="EMBL" id="JBDFQZ010000005">
    <property type="protein sequence ID" value="KAK9723986.1"/>
    <property type="molecule type" value="Genomic_DNA"/>
</dbReference>
<evidence type="ECO:0000313" key="3">
    <source>
        <dbReference type="Proteomes" id="UP001443914"/>
    </source>
</evidence>
<keyword evidence="3" id="KW-1185">Reference proteome</keyword>
<organism evidence="2 3">
    <name type="scientific">Saponaria officinalis</name>
    <name type="common">Common soapwort</name>
    <name type="synonym">Lychnis saponaria</name>
    <dbReference type="NCBI Taxonomy" id="3572"/>
    <lineage>
        <taxon>Eukaryota</taxon>
        <taxon>Viridiplantae</taxon>
        <taxon>Streptophyta</taxon>
        <taxon>Embryophyta</taxon>
        <taxon>Tracheophyta</taxon>
        <taxon>Spermatophyta</taxon>
        <taxon>Magnoliopsida</taxon>
        <taxon>eudicotyledons</taxon>
        <taxon>Gunneridae</taxon>
        <taxon>Pentapetalae</taxon>
        <taxon>Caryophyllales</taxon>
        <taxon>Caryophyllaceae</taxon>
        <taxon>Caryophylleae</taxon>
        <taxon>Saponaria</taxon>
    </lineage>
</organism>
<dbReference type="PANTHER" id="PTHR31374:SF9">
    <property type="entry name" value="AUXIN-RESPONSIVE FAMILY PROTEIN"/>
    <property type="match status" value="1"/>
</dbReference>
<comment type="similarity">
    <text evidence="1">Belongs to the ARG7 family.</text>
</comment>
<proteinExistence type="inferred from homology"/>
<protein>
    <submittedName>
        <fullName evidence="2">Uncharacterized protein</fullName>
    </submittedName>
</protein>
<accession>A0AAW1KU97</accession>
<dbReference type="Pfam" id="PF02519">
    <property type="entry name" value="Auxin_inducible"/>
    <property type="match status" value="1"/>
</dbReference>
<dbReference type="AlphaFoldDB" id="A0AAW1KU97"/>